<dbReference type="GO" id="GO:0000166">
    <property type="term" value="F:nucleotide binding"/>
    <property type="evidence" value="ECO:0007669"/>
    <property type="project" value="InterPro"/>
</dbReference>
<dbReference type="SUPFAM" id="SSF51735">
    <property type="entry name" value="NAD(P)-binding Rossmann-fold domains"/>
    <property type="match status" value="1"/>
</dbReference>
<evidence type="ECO:0000256" key="2">
    <source>
        <dbReference type="ARBA" id="ARBA00023002"/>
    </source>
</evidence>
<evidence type="ECO:0000259" key="3">
    <source>
        <dbReference type="Pfam" id="PF01408"/>
    </source>
</evidence>
<dbReference type="AlphaFoldDB" id="A0A1I0DCH8"/>
<dbReference type="Pfam" id="PF01408">
    <property type="entry name" value="GFO_IDH_MocA"/>
    <property type="match status" value="1"/>
</dbReference>
<dbReference type="InterPro" id="IPR036291">
    <property type="entry name" value="NAD(P)-bd_dom_sf"/>
</dbReference>
<dbReference type="GO" id="GO:0016491">
    <property type="term" value="F:oxidoreductase activity"/>
    <property type="evidence" value="ECO:0007669"/>
    <property type="project" value="UniProtKB-KW"/>
</dbReference>
<protein>
    <submittedName>
        <fullName evidence="5">Myo-inositol 2-dehydrogenase / D-chiro-inositol 1-dehydrogenase</fullName>
    </submittedName>
</protein>
<proteinExistence type="inferred from homology"/>
<evidence type="ECO:0000256" key="1">
    <source>
        <dbReference type="ARBA" id="ARBA00010928"/>
    </source>
</evidence>
<reference evidence="6" key="1">
    <citation type="submission" date="2016-10" db="EMBL/GenBank/DDBJ databases">
        <authorList>
            <person name="Varghese N."/>
            <person name="Submissions S."/>
        </authorList>
    </citation>
    <scope>NUCLEOTIDE SEQUENCE [LARGE SCALE GENOMIC DNA]</scope>
    <source>
        <strain evidence="6">NLAE-zl-G277</strain>
    </source>
</reference>
<dbReference type="Pfam" id="PF22725">
    <property type="entry name" value="GFO_IDH_MocA_C3"/>
    <property type="match status" value="1"/>
</dbReference>
<dbReference type="GO" id="GO:0005737">
    <property type="term" value="C:cytoplasm"/>
    <property type="evidence" value="ECO:0007669"/>
    <property type="project" value="TreeGrafter"/>
</dbReference>
<name>A0A1I0DCH8_9FIRM</name>
<feature type="domain" description="Gfo/Idh/MocA-like oxidoreductase N-terminal" evidence="3">
    <location>
        <begin position="7"/>
        <end position="126"/>
    </location>
</feature>
<dbReference type="GO" id="GO:0006740">
    <property type="term" value="P:NADPH regeneration"/>
    <property type="evidence" value="ECO:0007669"/>
    <property type="project" value="TreeGrafter"/>
</dbReference>
<sequence length="339" mass="36929">MIKDRVNICLIGAGRAGMIHGRNFASRVPGACIISVCDPSEEACAAAAGELGITDTFTDYREALKDERVDAVVVVTPTAYHRDIVIAAAKAGKHILCEKPMAMNAQECEEMIQAAEENHVKLQVGFMRRFDASFVRAKELLDSGAVGDLVLVKSLTRGPSIPKPWMYDIHKSNGPLAEVNSHDIDTMRWFSGSEFQTVYALAGNYHCGDARQDFPDFYDNVILNARFANGVLGCLDGAQGVRYGYDARVEILGTKGSIMLGDLQDKTTVVYTMDGGKTADVVQSWMHLFREAYLNEDISFVKAVREDGPVLVTGRDGLMAVRVVNAGNQSIVTGNVVEL</sequence>
<dbReference type="EMBL" id="FOIM01000004">
    <property type="protein sequence ID" value="SET29932.1"/>
    <property type="molecule type" value="Genomic_DNA"/>
</dbReference>
<comment type="similarity">
    <text evidence="1">Belongs to the Gfo/Idh/MocA family.</text>
</comment>
<dbReference type="PANTHER" id="PTHR42840:SF3">
    <property type="entry name" value="BINDING ROSSMANN FOLD OXIDOREDUCTASE, PUTATIVE (AFU_ORTHOLOGUE AFUA_2G10240)-RELATED"/>
    <property type="match status" value="1"/>
</dbReference>
<dbReference type="Gene3D" id="3.30.360.10">
    <property type="entry name" value="Dihydrodipicolinate Reductase, domain 2"/>
    <property type="match status" value="1"/>
</dbReference>
<evidence type="ECO:0000259" key="4">
    <source>
        <dbReference type="Pfam" id="PF22725"/>
    </source>
</evidence>
<evidence type="ECO:0000313" key="5">
    <source>
        <dbReference type="EMBL" id="SET29932.1"/>
    </source>
</evidence>
<feature type="domain" description="GFO/IDH/MocA-like oxidoreductase" evidence="4">
    <location>
        <begin position="134"/>
        <end position="258"/>
    </location>
</feature>
<dbReference type="Proteomes" id="UP000198508">
    <property type="component" value="Unassembled WGS sequence"/>
</dbReference>
<evidence type="ECO:0000313" key="6">
    <source>
        <dbReference type="Proteomes" id="UP000198508"/>
    </source>
</evidence>
<keyword evidence="6" id="KW-1185">Reference proteome</keyword>
<gene>
    <name evidence="5" type="ORF">SAMN05216313_104112</name>
</gene>
<dbReference type="STRING" id="460384.SAMN05216313_104112"/>
<accession>A0A1I0DCH8</accession>
<dbReference type="InterPro" id="IPR055170">
    <property type="entry name" value="GFO_IDH_MocA-like_dom"/>
</dbReference>
<dbReference type="SUPFAM" id="SSF55347">
    <property type="entry name" value="Glyceraldehyde-3-phosphate dehydrogenase-like, C-terminal domain"/>
    <property type="match status" value="1"/>
</dbReference>
<dbReference type="InterPro" id="IPR000683">
    <property type="entry name" value="Gfo/Idh/MocA-like_OxRdtase_N"/>
</dbReference>
<keyword evidence="2" id="KW-0560">Oxidoreductase</keyword>
<dbReference type="RefSeq" id="WP_092361332.1">
    <property type="nucleotide sequence ID" value="NZ_FOIM01000004.1"/>
</dbReference>
<dbReference type="Gene3D" id="3.40.50.720">
    <property type="entry name" value="NAD(P)-binding Rossmann-like Domain"/>
    <property type="match status" value="1"/>
</dbReference>
<dbReference type="PANTHER" id="PTHR42840">
    <property type="entry name" value="NAD(P)-BINDING ROSSMANN-FOLD SUPERFAMILY PROTEIN-RELATED"/>
    <property type="match status" value="1"/>
</dbReference>
<organism evidence="5 6">
    <name type="scientific">Enterocloster lavalensis</name>
    <dbReference type="NCBI Taxonomy" id="460384"/>
    <lineage>
        <taxon>Bacteria</taxon>
        <taxon>Bacillati</taxon>
        <taxon>Bacillota</taxon>
        <taxon>Clostridia</taxon>
        <taxon>Lachnospirales</taxon>
        <taxon>Lachnospiraceae</taxon>
        <taxon>Enterocloster</taxon>
    </lineage>
</organism>